<evidence type="ECO:0000256" key="12">
    <source>
        <dbReference type="PROSITE-ProRule" id="PRU00221"/>
    </source>
</evidence>
<evidence type="ECO:0000256" key="10">
    <source>
        <dbReference type="ARBA" id="ARBA00040002"/>
    </source>
</evidence>
<evidence type="ECO:0000256" key="5">
    <source>
        <dbReference type="ARBA" id="ARBA00022846"/>
    </source>
</evidence>
<accession>A0AAD5U7S5</accession>
<dbReference type="Pfam" id="PF00400">
    <property type="entry name" value="WD40"/>
    <property type="match status" value="3"/>
</dbReference>
<feature type="repeat" description="WD" evidence="12">
    <location>
        <begin position="699"/>
        <end position="741"/>
    </location>
</feature>
<dbReference type="SUPFAM" id="SSF50978">
    <property type="entry name" value="WD40 repeat-like"/>
    <property type="match status" value="1"/>
</dbReference>
<reference evidence="14" key="1">
    <citation type="submission" date="2020-05" db="EMBL/GenBank/DDBJ databases">
        <title>Phylogenomic resolution of chytrid fungi.</title>
        <authorList>
            <person name="Stajich J.E."/>
            <person name="Amses K."/>
            <person name="Simmons R."/>
            <person name="Seto K."/>
            <person name="Myers J."/>
            <person name="Bonds A."/>
            <person name="Quandt C.A."/>
            <person name="Barry K."/>
            <person name="Liu P."/>
            <person name="Grigoriev I."/>
            <person name="Longcore J.E."/>
            <person name="James T.Y."/>
        </authorList>
    </citation>
    <scope>NUCLEOTIDE SEQUENCE</scope>
    <source>
        <strain evidence="14">JEL0476</strain>
    </source>
</reference>
<dbReference type="PROSITE" id="PS50082">
    <property type="entry name" value="WD_REPEATS_2"/>
    <property type="match status" value="2"/>
</dbReference>
<comment type="caution">
    <text evidence="14">The sequence shown here is derived from an EMBL/GenBank/DDBJ whole genome shotgun (WGS) entry which is preliminary data.</text>
</comment>
<evidence type="ECO:0000313" key="14">
    <source>
        <dbReference type="EMBL" id="KAJ3227804.1"/>
    </source>
</evidence>
<evidence type="ECO:0000256" key="4">
    <source>
        <dbReference type="ARBA" id="ARBA00022737"/>
    </source>
</evidence>
<dbReference type="GO" id="GO:0003341">
    <property type="term" value="P:cilium movement"/>
    <property type="evidence" value="ECO:0007669"/>
    <property type="project" value="TreeGrafter"/>
</dbReference>
<evidence type="ECO:0000256" key="7">
    <source>
        <dbReference type="ARBA" id="ARBA00023212"/>
    </source>
</evidence>
<evidence type="ECO:0000256" key="11">
    <source>
        <dbReference type="ARBA" id="ARBA00041557"/>
    </source>
</evidence>
<keyword evidence="5" id="KW-0282">Flagellum</keyword>
<evidence type="ECO:0000256" key="3">
    <source>
        <dbReference type="ARBA" id="ARBA00022574"/>
    </source>
</evidence>
<dbReference type="PANTHER" id="PTHR12442">
    <property type="entry name" value="DYNEIN INTERMEDIATE CHAIN"/>
    <property type="match status" value="1"/>
</dbReference>
<evidence type="ECO:0000256" key="9">
    <source>
        <dbReference type="ARBA" id="ARBA00024190"/>
    </source>
</evidence>
<dbReference type="AlphaFoldDB" id="A0AAD5U7S5"/>
<evidence type="ECO:0000256" key="1">
    <source>
        <dbReference type="ARBA" id="ARBA00004611"/>
    </source>
</evidence>
<sequence length="872" mass="96069">MKAKLASSQVYSDTSSKGLLVKVSSQMGGHSNAISKPIQVFDEDGNDVTPIPLVATNIYTKAHGKNYSQSGNDIGLGKDSVADVLNNLESMAFGGSWNASVFDRSGMAFNSHSSKASGNSASDDDDSNSIYSNDSDDNDLGVNDSNQKTKQTQNDASLVSQNMVKPTITDTELMKTVHLTLQETDTICLIDIPSVCISNDYIDELAIVKAANARYKDLKANRQNNDNLVDKTMQTFNYAFKNKDVQATALKYVNSECMVNQWSIYDAYQQIDDALDTDEGLDSGKDAEIDAIPGLNSVVGGGSSMVGMTIADTSVSNMASEQCIPDDSNSESGRQSVPGIDSGLLPQPVPPHQPNYMEIEKGIDKDAAFFALNQENLQESLLIMERAVVGNNYMHKLLAYRNVPELPVEEVVIVEPEVVEGEDKVQAEEIEQDDEQEDVEESENIEETESNKPDQFATNIPSMQFLWSFRCELTRGRVVMYMAWNKHNEDILSIAYGECKSNPASVPGLVLCWSLKNPEWPERIYKSQSPVTAIDFSKTNSNLLAVGYMDGRISIYDVRRKDPTPVLDNSGMAGKHRETIWELKWVERERVHGDEQSRGENLVSISTDGRVTQWIIRKGLEFTDLMTLKRVNKQENKSVGSNSGNMISTSKTGAFISRLAGGLCFDFNPKDPNIYIVGTDDGHIHRCSCALYEQYLATHFGHTGPVYRLRWSPYLPGTFLSCSADWTVRLWSQDAEEPIFKFQSGKDSISDIAWSPACSTIFGCVSTDGRMEIWDLQFSVLDPAILHSVLDRQLTCIIFATKTPVVLIGDDNGAVNVYKLQQLPTYSNMTNEEQGQMLSNVISAKNQGSTATPGVQNQPSNNVGMVSAALPA</sequence>
<dbReference type="EMBL" id="JADGJW010000010">
    <property type="protein sequence ID" value="KAJ3227804.1"/>
    <property type="molecule type" value="Genomic_DNA"/>
</dbReference>
<feature type="region of interest" description="Disordered" evidence="13">
    <location>
        <begin position="112"/>
        <end position="161"/>
    </location>
</feature>
<organism evidence="14 15">
    <name type="scientific">Clydaea vesicula</name>
    <dbReference type="NCBI Taxonomy" id="447962"/>
    <lineage>
        <taxon>Eukaryota</taxon>
        <taxon>Fungi</taxon>
        <taxon>Fungi incertae sedis</taxon>
        <taxon>Chytridiomycota</taxon>
        <taxon>Chytridiomycota incertae sedis</taxon>
        <taxon>Chytridiomycetes</taxon>
        <taxon>Lobulomycetales</taxon>
        <taxon>Lobulomycetaceae</taxon>
        <taxon>Clydaea</taxon>
    </lineage>
</organism>
<dbReference type="PANTHER" id="PTHR12442:SF12">
    <property type="entry name" value="DYNEIN AXONEMAL INTERMEDIATE CHAIN 4"/>
    <property type="match status" value="1"/>
</dbReference>
<dbReference type="InterPro" id="IPR036322">
    <property type="entry name" value="WD40_repeat_dom_sf"/>
</dbReference>
<evidence type="ECO:0000256" key="8">
    <source>
        <dbReference type="ARBA" id="ARBA00023273"/>
    </source>
</evidence>
<evidence type="ECO:0000256" key="2">
    <source>
        <dbReference type="ARBA" id="ARBA00022490"/>
    </source>
</evidence>
<keyword evidence="15" id="KW-1185">Reference proteome</keyword>
<feature type="compositionally biased region" description="Acidic residues" evidence="13">
    <location>
        <begin position="428"/>
        <end position="448"/>
    </location>
</feature>
<feature type="repeat" description="WD" evidence="12">
    <location>
        <begin position="742"/>
        <end position="777"/>
    </location>
</feature>
<proteinExistence type="predicted"/>
<dbReference type="GO" id="GO:0120293">
    <property type="term" value="C:dynein axonemal particle"/>
    <property type="evidence" value="ECO:0007669"/>
    <property type="project" value="UniProtKB-SubCell"/>
</dbReference>
<evidence type="ECO:0000313" key="15">
    <source>
        <dbReference type="Proteomes" id="UP001211065"/>
    </source>
</evidence>
<dbReference type="Proteomes" id="UP001211065">
    <property type="component" value="Unassembled WGS sequence"/>
</dbReference>
<gene>
    <name evidence="14" type="primary">WDR78</name>
    <name evidence="14" type="ORF">HK099_000058</name>
</gene>
<keyword evidence="7" id="KW-0206">Cytoskeleton</keyword>
<keyword evidence="3 12" id="KW-0853">WD repeat</keyword>
<feature type="compositionally biased region" description="Polar residues" evidence="13">
    <location>
        <begin position="143"/>
        <end position="161"/>
    </location>
</feature>
<name>A0AAD5U7S5_9FUNG</name>
<keyword evidence="8" id="KW-0966">Cell projection</keyword>
<dbReference type="InterPro" id="IPR050687">
    <property type="entry name" value="Dynein_IC"/>
</dbReference>
<feature type="region of interest" description="Disordered" evidence="13">
    <location>
        <begin position="422"/>
        <end position="456"/>
    </location>
</feature>
<comment type="subcellular location">
    <subcellularLocation>
        <location evidence="1">Cytoplasm</location>
        <location evidence="1">Cytoskeleton</location>
        <location evidence="1">Flagellum axoneme</location>
    </subcellularLocation>
    <subcellularLocation>
        <location evidence="9">Dynein axonemal particle</location>
    </subcellularLocation>
</comment>
<keyword evidence="6" id="KW-0969">Cilium</keyword>
<dbReference type="FunFam" id="2.130.10.10:FF:001248">
    <property type="entry name" value="WD repeat domain 78"/>
    <property type="match status" value="1"/>
</dbReference>
<dbReference type="GO" id="GO:0045504">
    <property type="term" value="F:dynein heavy chain binding"/>
    <property type="evidence" value="ECO:0007669"/>
    <property type="project" value="TreeGrafter"/>
</dbReference>
<dbReference type="InterPro" id="IPR015943">
    <property type="entry name" value="WD40/YVTN_repeat-like_dom_sf"/>
</dbReference>
<evidence type="ECO:0000256" key="6">
    <source>
        <dbReference type="ARBA" id="ARBA00023069"/>
    </source>
</evidence>
<dbReference type="Gene3D" id="2.130.10.10">
    <property type="entry name" value="YVTN repeat-like/Quinoprotein amine dehydrogenase"/>
    <property type="match status" value="1"/>
</dbReference>
<dbReference type="GO" id="GO:0045503">
    <property type="term" value="F:dynein light chain binding"/>
    <property type="evidence" value="ECO:0007669"/>
    <property type="project" value="TreeGrafter"/>
</dbReference>
<evidence type="ECO:0000256" key="13">
    <source>
        <dbReference type="SAM" id="MobiDB-lite"/>
    </source>
</evidence>
<dbReference type="GO" id="GO:0005858">
    <property type="term" value="C:axonemal dynein complex"/>
    <property type="evidence" value="ECO:0007669"/>
    <property type="project" value="TreeGrafter"/>
</dbReference>
<protein>
    <recommendedName>
        <fullName evidence="10">Dynein axonemal intermediate chain 4</fullName>
    </recommendedName>
    <alternativeName>
        <fullName evidence="11">WD repeat-containing protein 78</fullName>
    </alternativeName>
</protein>
<feature type="region of interest" description="Disordered" evidence="13">
    <location>
        <begin position="321"/>
        <end position="348"/>
    </location>
</feature>
<keyword evidence="4" id="KW-0677">Repeat</keyword>
<keyword evidence="2" id="KW-0963">Cytoplasm</keyword>
<dbReference type="SMART" id="SM00320">
    <property type="entry name" value="WD40"/>
    <property type="match status" value="4"/>
</dbReference>
<dbReference type="InterPro" id="IPR001680">
    <property type="entry name" value="WD40_rpt"/>
</dbReference>
<feature type="compositionally biased region" description="Low complexity" evidence="13">
    <location>
        <begin position="112"/>
        <end position="121"/>
    </location>
</feature>